<dbReference type="Proteomes" id="UP000196239">
    <property type="component" value="Chromosome 1"/>
</dbReference>
<reference evidence="2" key="1">
    <citation type="submission" date="2015-10" db="EMBL/GenBank/DDBJ databases">
        <authorList>
            <person name="Lehtovirta-Morley L.E."/>
            <person name="Vieille C."/>
        </authorList>
    </citation>
    <scope>NUCLEOTIDE SEQUENCE [LARGE SCALE GENOMIC DNA]</scope>
</reference>
<name>A0A128A474_9ARCH</name>
<evidence type="ECO:0000313" key="1">
    <source>
        <dbReference type="EMBL" id="CUR52149.1"/>
    </source>
</evidence>
<dbReference type="EMBL" id="LN890280">
    <property type="protein sequence ID" value="CUR52149.1"/>
    <property type="molecule type" value="Genomic_DNA"/>
</dbReference>
<accession>A0A128A474</accession>
<sequence>MNPNYLPVMVLDKKDKKILDTMIEEEISKIPGLVRNLRLPQFQEAFQIKNESEYIYGYTHGSIIGKFETYYFVVHSGKKPGGPEVDEIGKTIFEKSNEIRDAISKISSKE</sequence>
<dbReference type="AlphaFoldDB" id="A0A128A474"/>
<gene>
    <name evidence="1" type="ORF">NDEV_1384</name>
</gene>
<organism evidence="1 2">
    <name type="scientific">Nitrosotalea devaniterrae</name>
    <dbReference type="NCBI Taxonomy" id="1078905"/>
    <lineage>
        <taxon>Archaea</taxon>
        <taxon>Nitrososphaerota</taxon>
        <taxon>Nitrososphaeria</taxon>
        <taxon>Nitrosotaleales</taxon>
        <taxon>Nitrosotaleaceae</taxon>
        <taxon>Nitrosotalea</taxon>
    </lineage>
</organism>
<evidence type="ECO:0000313" key="2">
    <source>
        <dbReference type="Proteomes" id="UP000196239"/>
    </source>
</evidence>
<dbReference type="KEGG" id="ndv:NDEV_1384"/>
<proteinExistence type="predicted"/>
<protein>
    <submittedName>
        <fullName evidence="1">Uncharacterized protein</fullName>
    </submittedName>
</protein>
<keyword evidence="2" id="KW-1185">Reference proteome</keyword>